<comment type="caution">
    <text evidence="2">The sequence shown here is derived from an EMBL/GenBank/DDBJ whole genome shotgun (WGS) entry which is preliminary data.</text>
</comment>
<dbReference type="EMBL" id="CAJNBJ010000002">
    <property type="protein sequence ID" value="CAE6734312.1"/>
    <property type="molecule type" value="Genomic_DNA"/>
</dbReference>
<evidence type="ECO:0000256" key="1">
    <source>
        <dbReference type="SAM" id="MobiDB-lite"/>
    </source>
</evidence>
<proteinExistence type="predicted"/>
<evidence type="ECO:0000313" key="3">
    <source>
        <dbReference type="Proteomes" id="UP000675880"/>
    </source>
</evidence>
<keyword evidence="3" id="KW-1185">Reference proteome</keyword>
<feature type="compositionally biased region" description="Low complexity" evidence="1">
    <location>
        <begin position="37"/>
        <end position="54"/>
    </location>
</feature>
<name>A0ABM8R5N1_9BACT</name>
<sequence length="277" mass="31285">MATAPPSSLASSDSTSPRSRMRKTRPARILGTHPAHRMGSTMTSTRSMSHPRTSATRSRHGWTHRTRSDSVKTSLLVNTSKQEFHALARELGIAHGLTCPRIDALGEVPYISLPAFRQVLTRFHITHSTQQLRLWLPLPRTHLPPALQVLLCHAPERWYLLRTRGRGGRNGRRYAIPLSFLSPDAQDFVRTRQLVRKDISDDTLIHTIRALLGTNPRLRSTDIHRHFLREGFSIHYQAVRKAVGTIKLRGLYATLCHDPSQPADREPGVQRPVSPAR</sequence>
<feature type="compositionally biased region" description="Low complexity" evidence="1">
    <location>
        <begin position="1"/>
        <end position="18"/>
    </location>
</feature>
<evidence type="ECO:0000313" key="2">
    <source>
        <dbReference type="EMBL" id="CAE6734312.1"/>
    </source>
</evidence>
<organism evidence="2 3">
    <name type="scientific">Nitrospira defluvii</name>
    <dbReference type="NCBI Taxonomy" id="330214"/>
    <lineage>
        <taxon>Bacteria</taxon>
        <taxon>Pseudomonadati</taxon>
        <taxon>Nitrospirota</taxon>
        <taxon>Nitrospiria</taxon>
        <taxon>Nitrospirales</taxon>
        <taxon>Nitrospiraceae</taxon>
        <taxon>Nitrospira</taxon>
    </lineage>
</organism>
<gene>
    <name evidence="2" type="ORF">NSPZN2_100514</name>
</gene>
<feature type="region of interest" description="Disordered" evidence="1">
    <location>
        <begin position="1"/>
        <end position="71"/>
    </location>
</feature>
<protein>
    <submittedName>
        <fullName evidence="2">Uncharacterized protein</fullName>
    </submittedName>
</protein>
<dbReference type="Proteomes" id="UP000675880">
    <property type="component" value="Unassembled WGS sequence"/>
</dbReference>
<accession>A0ABM8R5N1</accession>
<reference evidence="2 3" key="1">
    <citation type="submission" date="2021-02" db="EMBL/GenBank/DDBJ databases">
        <authorList>
            <person name="Han P."/>
        </authorList>
    </citation>
    <scope>NUCLEOTIDE SEQUENCE [LARGE SCALE GENOMIC DNA]</scope>
    <source>
        <strain evidence="2">Candidatus Nitrospira sp. ZN2</strain>
    </source>
</reference>